<evidence type="ECO:0000256" key="7">
    <source>
        <dbReference type="ARBA" id="ARBA00022801"/>
    </source>
</evidence>
<keyword evidence="5 9" id="KW-0963">Cytoplasm</keyword>
<evidence type="ECO:0000256" key="3">
    <source>
        <dbReference type="ARBA" id="ARBA00004496"/>
    </source>
</evidence>
<dbReference type="Gene3D" id="3.40.630.20">
    <property type="entry name" value="Peptidase C15, pyroglutamyl peptidase I-like"/>
    <property type="match status" value="1"/>
</dbReference>
<evidence type="ECO:0000256" key="1">
    <source>
        <dbReference type="ARBA" id="ARBA00001770"/>
    </source>
</evidence>
<evidence type="ECO:0000256" key="11">
    <source>
        <dbReference type="PROSITE-ProRule" id="PRU10077"/>
    </source>
</evidence>
<dbReference type="InterPro" id="IPR029762">
    <property type="entry name" value="PGP-I_bact-type"/>
</dbReference>
<evidence type="ECO:0000256" key="10">
    <source>
        <dbReference type="PROSITE-ProRule" id="PRU10076"/>
    </source>
</evidence>
<dbReference type="FunFam" id="3.40.630.20:FF:000001">
    <property type="entry name" value="Pyrrolidone-carboxylate peptidase"/>
    <property type="match status" value="1"/>
</dbReference>
<dbReference type="InterPro" id="IPR033693">
    <property type="entry name" value="PGPEP1_Glu_AS"/>
</dbReference>
<dbReference type="CDD" id="cd00501">
    <property type="entry name" value="Peptidase_C15"/>
    <property type="match status" value="1"/>
</dbReference>
<name>A0AAN1Y6G5_9ENTR</name>
<dbReference type="PIRSF" id="PIRSF015592">
    <property type="entry name" value="Prld-crbxl_pptds"/>
    <property type="match status" value="1"/>
</dbReference>
<dbReference type="PROSITE" id="PS01333">
    <property type="entry name" value="PYRASE_GLU"/>
    <property type="match status" value="1"/>
</dbReference>
<organism evidence="12 13">
    <name type="scientific">Klebsiella quasipneumoniae subsp. quasipneumoniae</name>
    <dbReference type="NCBI Taxonomy" id="1667327"/>
    <lineage>
        <taxon>Bacteria</taxon>
        <taxon>Pseudomonadati</taxon>
        <taxon>Pseudomonadota</taxon>
        <taxon>Gammaproteobacteria</taxon>
        <taxon>Enterobacterales</taxon>
        <taxon>Enterobacteriaceae</taxon>
        <taxon>Klebsiella/Raoultella group</taxon>
        <taxon>Klebsiella</taxon>
        <taxon>Klebsiella pneumoniae complex</taxon>
    </lineage>
</organism>
<dbReference type="InterPro" id="IPR000816">
    <property type="entry name" value="Peptidase_C15"/>
</dbReference>
<keyword evidence="6 9" id="KW-0645">Protease</keyword>
<gene>
    <name evidence="9 12" type="primary">pcp</name>
    <name evidence="12" type="ORF">KAM644c_34630</name>
</gene>
<comment type="catalytic activity">
    <reaction evidence="1 9 10">
        <text>Release of an N-terminal pyroglutamyl group from a polypeptide, the second amino acid generally not being Pro.</text>
        <dbReference type="EC" id="3.4.19.3"/>
    </reaction>
</comment>
<feature type="active site" evidence="9">
    <location>
        <position position="167"/>
    </location>
</feature>
<dbReference type="PANTHER" id="PTHR23402:SF1">
    <property type="entry name" value="PYROGLUTAMYL-PEPTIDASE I"/>
    <property type="match status" value="1"/>
</dbReference>
<dbReference type="GO" id="GO:0005829">
    <property type="term" value="C:cytosol"/>
    <property type="evidence" value="ECO:0007669"/>
    <property type="project" value="InterPro"/>
</dbReference>
<keyword evidence="8 9" id="KW-0788">Thiol protease</keyword>
<dbReference type="NCBIfam" id="NF009676">
    <property type="entry name" value="PRK13197.1"/>
    <property type="match status" value="1"/>
</dbReference>
<accession>A0AAN1Y6G5</accession>
<dbReference type="HAMAP" id="MF_00417">
    <property type="entry name" value="Pyrrolid_peptidase"/>
    <property type="match status" value="1"/>
</dbReference>
<evidence type="ECO:0000256" key="5">
    <source>
        <dbReference type="ARBA" id="ARBA00022490"/>
    </source>
</evidence>
<dbReference type="Proteomes" id="UP001058353">
    <property type="component" value="Chromosome"/>
</dbReference>
<dbReference type="EC" id="3.4.19.3" evidence="9"/>
<evidence type="ECO:0000256" key="2">
    <source>
        <dbReference type="ARBA" id="ARBA00002280"/>
    </source>
</evidence>
<dbReference type="InterPro" id="IPR036440">
    <property type="entry name" value="Peptidase_C15-like_sf"/>
</dbReference>
<comment type="subcellular location">
    <subcellularLocation>
        <location evidence="3 9">Cytoplasm</location>
    </subcellularLocation>
</comment>
<evidence type="ECO:0000256" key="9">
    <source>
        <dbReference type="HAMAP-Rule" id="MF_00417"/>
    </source>
</evidence>
<proteinExistence type="inferred from homology"/>
<evidence type="ECO:0000256" key="8">
    <source>
        <dbReference type="ARBA" id="ARBA00022807"/>
    </source>
</evidence>
<sequence length="215" mass="22477">MVAGVLLTGFEPFDGETVNPSWEVVQQLDGTMIAGQPVTARQLPCVFGEALSALDAAIEDLQPKLVIAVGQAGGRVDISVERVAINVDDARIPDNKGQQPIDTPIVDGGPAAWFSTLPIKAIVSALRDRGIPASVSQTAGTFVCNHVMYGLLHRLQGQAEVRGGFIHIPWLPAQAAAHPGEPSMAIATVREALETAIAVALRQPVDSKLGGGATH</sequence>
<comment type="similarity">
    <text evidence="4 9">Belongs to the peptidase C15 family.</text>
</comment>
<dbReference type="GO" id="GO:0016920">
    <property type="term" value="F:pyroglutamyl-peptidase activity"/>
    <property type="evidence" value="ECO:0007669"/>
    <property type="project" value="UniProtKB-UniRule"/>
</dbReference>
<keyword evidence="7 9" id="KW-0378">Hydrolase</keyword>
<reference evidence="12" key="1">
    <citation type="submission" date="2022-07" db="EMBL/GenBank/DDBJ databases">
        <title>Complete genome sequence of carbapenem-resistant Klebsiella spp. in Japan.</title>
        <authorList>
            <person name="Maehana S."/>
            <person name="Suzuki M."/>
            <person name="Kitasato H."/>
        </authorList>
    </citation>
    <scope>NUCLEOTIDE SEQUENCE</scope>
    <source>
        <strain evidence="12">KAM644</strain>
    </source>
</reference>
<dbReference type="EMBL" id="AP026407">
    <property type="protein sequence ID" value="BDO14397.1"/>
    <property type="molecule type" value="Genomic_DNA"/>
</dbReference>
<dbReference type="PROSITE" id="PS01334">
    <property type="entry name" value="PYRASE_CYS"/>
    <property type="match status" value="1"/>
</dbReference>
<evidence type="ECO:0000256" key="6">
    <source>
        <dbReference type="ARBA" id="ARBA00022670"/>
    </source>
</evidence>
<evidence type="ECO:0000256" key="4">
    <source>
        <dbReference type="ARBA" id="ARBA00006641"/>
    </source>
</evidence>
<evidence type="ECO:0000313" key="13">
    <source>
        <dbReference type="Proteomes" id="UP001058353"/>
    </source>
</evidence>
<dbReference type="InterPro" id="IPR033694">
    <property type="entry name" value="PGPEP1_Cys_AS"/>
</dbReference>
<dbReference type="NCBIfam" id="TIGR00504">
    <property type="entry name" value="pyro_pdase"/>
    <property type="match status" value="1"/>
</dbReference>
<dbReference type="PANTHER" id="PTHR23402">
    <property type="entry name" value="PROTEASE FAMILY C15 PYROGLUTAMYL-PEPTIDASE I-RELATED"/>
    <property type="match status" value="1"/>
</dbReference>
<dbReference type="SUPFAM" id="SSF53182">
    <property type="entry name" value="Pyrrolidone carboxyl peptidase (pyroglutamate aminopeptidase)"/>
    <property type="match status" value="1"/>
</dbReference>
<feature type="active site" evidence="9 10">
    <location>
        <position position="81"/>
    </location>
</feature>
<feature type="active site" evidence="9 11">
    <location>
        <position position="144"/>
    </location>
</feature>
<evidence type="ECO:0000313" key="12">
    <source>
        <dbReference type="EMBL" id="BDO14397.1"/>
    </source>
</evidence>
<dbReference type="InterPro" id="IPR016125">
    <property type="entry name" value="Peptidase_C15-like"/>
</dbReference>
<dbReference type="GO" id="GO:0006508">
    <property type="term" value="P:proteolysis"/>
    <property type="evidence" value="ECO:0007669"/>
    <property type="project" value="UniProtKB-KW"/>
</dbReference>
<comment type="function">
    <text evidence="2 9">Removes 5-oxoproline from various penultimate amino acid residues except L-proline.</text>
</comment>
<comment type="subunit">
    <text evidence="9">Homotetramer.</text>
</comment>
<dbReference type="PRINTS" id="PR00706">
    <property type="entry name" value="PYROGLUPTASE"/>
</dbReference>
<dbReference type="AlphaFoldDB" id="A0AAN1Y6G5"/>
<protein>
    <recommendedName>
        <fullName evidence="9">Pyrrolidone-carboxylate peptidase</fullName>
        <ecNumber evidence="9">3.4.19.3</ecNumber>
    </recommendedName>
    <alternativeName>
        <fullName evidence="9">5-oxoprolyl-peptidase</fullName>
    </alternativeName>
    <alternativeName>
        <fullName evidence="9">Pyroglutamyl-peptidase I</fullName>
        <shortName evidence="9">PGP-I</shortName>
        <shortName evidence="9">Pyrase</shortName>
    </alternativeName>
</protein>
<dbReference type="Pfam" id="PF01470">
    <property type="entry name" value="Peptidase_C15"/>
    <property type="match status" value="1"/>
</dbReference>